<organism evidence="1 2">
    <name type="scientific">Magallana gigas</name>
    <name type="common">Pacific oyster</name>
    <name type="synonym">Crassostrea gigas</name>
    <dbReference type="NCBI Taxonomy" id="29159"/>
    <lineage>
        <taxon>Eukaryota</taxon>
        <taxon>Metazoa</taxon>
        <taxon>Spiralia</taxon>
        <taxon>Lophotrochozoa</taxon>
        <taxon>Mollusca</taxon>
        <taxon>Bivalvia</taxon>
        <taxon>Autobranchia</taxon>
        <taxon>Pteriomorphia</taxon>
        <taxon>Ostreida</taxon>
        <taxon>Ostreoidea</taxon>
        <taxon>Ostreidae</taxon>
        <taxon>Magallana</taxon>
    </lineage>
</organism>
<dbReference type="PANTHER" id="PTHR16234:SF5">
    <property type="entry name" value="AFG2-INTERACTING RIBOSOME MATURATION FACTOR"/>
    <property type="match status" value="1"/>
</dbReference>
<dbReference type="Proteomes" id="UP000005408">
    <property type="component" value="Unassembled WGS sequence"/>
</dbReference>
<name>A0A8W8JQW2_MAGGI</name>
<dbReference type="GO" id="GO:0005737">
    <property type="term" value="C:cytoplasm"/>
    <property type="evidence" value="ECO:0007669"/>
    <property type="project" value="TreeGrafter"/>
</dbReference>
<reference evidence="1" key="1">
    <citation type="submission" date="2022-08" db="UniProtKB">
        <authorList>
            <consortium name="EnsemblMetazoa"/>
        </authorList>
    </citation>
    <scope>IDENTIFICATION</scope>
    <source>
        <strain evidence="1">05x7-T-G4-1.051#20</strain>
    </source>
</reference>
<keyword evidence="2" id="KW-1185">Reference proteome</keyword>
<dbReference type="AlphaFoldDB" id="A0A8W8JQW2"/>
<accession>A0A8W8JQW2</accession>
<dbReference type="Pfam" id="PF15011">
    <property type="entry name" value="CA109-like"/>
    <property type="match status" value="1"/>
</dbReference>
<sequence>MEYDFNETWRENPRTTKLLQQLQKAFTVVKTNLKVWNEAIHGSQRQLNSVRNLSEQRHCCVQAQGLQEITQKFPNVKEKLMFKIDKEIDNHMTHLFSVVDICKEVCDKVVKQNERCQTLYNTVCEDLNLITKRSPTCPSVVEMMEWLQDIECLMMKQHSVRKHLLDKLSIAVKDQDSALYKQWEKEDTELHQTVNGYLSFLEFFLDMKIVT</sequence>
<dbReference type="GO" id="GO:0005634">
    <property type="term" value="C:nucleus"/>
    <property type="evidence" value="ECO:0007669"/>
    <property type="project" value="TreeGrafter"/>
</dbReference>
<dbReference type="EnsemblMetazoa" id="G20517.1">
    <property type="protein sequence ID" value="G20517.1:cds"/>
    <property type="gene ID" value="G20517"/>
</dbReference>
<proteinExistence type="predicted"/>
<evidence type="ECO:0000313" key="1">
    <source>
        <dbReference type="EnsemblMetazoa" id="G20517.1:cds"/>
    </source>
</evidence>
<dbReference type="InterPro" id="IPR029159">
    <property type="entry name" value="CA109-like"/>
</dbReference>
<dbReference type="PANTHER" id="PTHR16234">
    <property type="entry name" value="SIMILAR TO HYPOTHETICAL PROTEIN FLJ20508"/>
    <property type="match status" value="1"/>
</dbReference>
<evidence type="ECO:0000313" key="2">
    <source>
        <dbReference type="Proteomes" id="UP000005408"/>
    </source>
</evidence>
<protein>
    <submittedName>
        <fullName evidence="1">Uncharacterized protein</fullName>
    </submittedName>
</protein>